<evidence type="ECO:0000313" key="4">
    <source>
        <dbReference type="Proteomes" id="UP000316598"/>
    </source>
</evidence>
<comment type="caution">
    <text evidence="3">The sequence shown here is derived from an EMBL/GenBank/DDBJ whole genome shotgun (WGS) entry which is preliminary data.</text>
</comment>
<sequence precursor="true">MKRLVILLACSIGFATTAMATPEFGKQWKNEFAPKDGNEAFYKEVKKVNCNVCHVKDHPDKKKARNEYGKAVHEFLKKEDFPKDYLKENPEEAKAKILEGFKKANEKESADGKKFGEKIEAHELPATDAGL</sequence>
<evidence type="ECO:0008006" key="5">
    <source>
        <dbReference type="Google" id="ProtNLM"/>
    </source>
</evidence>
<evidence type="ECO:0000313" key="3">
    <source>
        <dbReference type="EMBL" id="TWT53012.1"/>
    </source>
</evidence>
<organism evidence="3 4">
    <name type="scientific">Rubripirellula amarantea</name>
    <dbReference type="NCBI Taxonomy" id="2527999"/>
    <lineage>
        <taxon>Bacteria</taxon>
        <taxon>Pseudomonadati</taxon>
        <taxon>Planctomycetota</taxon>
        <taxon>Planctomycetia</taxon>
        <taxon>Pirellulales</taxon>
        <taxon>Pirellulaceae</taxon>
        <taxon>Rubripirellula</taxon>
    </lineage>
</organism>
<gene>
    <name evidence="3" type="ORF">Pla22_06400</name>
</gene>
<feature type="compositionally biased region" description="Basic and acidic residues" evidence="1">
    <location>
        <begin position="105"/>
        <end position="125"/>
    </location>
</feature>
<feature type="signal peptide" evidence="2">
    <location>
        <begin position="1"/>
        <end position="20"/>
    </location>
</feature>
<name>A0A5C5WT64_9BACT</name>
<protein>
    <recommendedName>
        <fullName evidence="5">Cytochrome c domain-containing protein</fullName>
    </recommendedName>
</protein>
<proteinExistence type="predicted"/>
<evidence type="ECO:0000256" key="2">
    <source>
        <dbReference type="SAM" id="SignalP"/>
    </source>
</evidence>
<feature type="region of interest" description="Disordered" evidence="1">
    <location>
        <begin position="105"/>
        <end position="131"/>
    </location>
</feature>
<evidence type="ECO:0000256" key="1">
    <source>
        <dbReference type="SAM" id="MobiDB-lite"/>
    </source>
</evidence>
<dbReference type="AlphaFoldDB" id="A0A5C5WT64"/>
<keyword evidence="4" id="KW-1185">Reference proteome</keyword>
<dbReference type="RefSeq" id="WP_146513299.1">
    <property type="nucleotide sequence ID" value="NZ_SJPI01000001.1"/>
</dbReference>
<dbReference type="EMBL" id="SJPI01000001">
    <property type="protein sequence ID" value="TWT53012.1"/>
    <property type="molecule type" value="Genomic_DNA"/>
</dbReference>
<keyword evidence="2" id="KW-0732">Signal</keyword>
<reference evidence="3 4" key="1">
    <citation type="submission" date="2019-02" db="EMBL/GenBank/DDBJ databases">
        <title>Deep-cultivation of Planctomycetes and their phenomic and genomic characterization uncovers novel biology.</title>
        <authorList>
            <person name="Wiegand S."/>
            <person name="Jogler M."/>
            <person name="Boedeker C."/>
            <person name="Pinto D."/>
            <person name="Vollmers J."/>
            <person name="Rivas-Marin E."/>
            <person name="Kohn T."/>
            <person name="Peeters S.H."/>
            <person name="Heuer A."/>
            <person name="Rast P."/>
            <person name="Oberbeckmann S."/>
            <person name="Bunk B."/>
            <person name="Jeske O."/>
            <person name="Meyerdierks A."/>
            <person name="Storesund J.E."/>
            <person name="Kallscheuer N."/>
            <person name="Luecker S."/>
            <person name="Lage O.M."/>
            <person name="Pohl T."/>
            <person name="Merkel B.J."/>
            <person name="Hornburger P."/>
            <person name="Mueller R.-W."/>
            <person name="Bruemmer F."/>
            <person name="Labrenz M."/>
            <person name="Spormann A.M."/>
            <person name="Op Den Camp H."/>
            <person name="Overmann J."/>
            <person name="Amann R."/>
            <person name="Jetten M.S.M."/>
            <person name="Mascher T."/>
            <person name="Medema M.H."/>
            <person name="Devos D.P."/>
            <person name="Kaster A.-K."/>
            <person name="Ovreas L."/>
            <person name="Rohde M."/>
            <person name="Galperin M.Y."/>
            <person name="Jogler C."/>
        </authorList>
    </citation>
    <scope>NUCLEOTIDE SEQUENCE [LARGE SCALE GENOMIC DNA]</scope>
    <source>
        <strain evidence="3 4">Pla22</strain>
    </source>
</reference>
<accession>A0A5C5WT64</accession>
<feature type="chain" id="PRO_5022689141" description="Cytochrome c domain-containing protein" evidence="2">
    <location>
        <begin position="21"/>
        <end position="131"/>
    </location>
</feature>
<dbReference type="OrthoDB" id="281947at2"/>
<dbReference type="Proteomes" id="UP000316598">
    <property type="component" value="Unassembled WGS sequence"/>
</dbReference>